<keyword evidence="4" id="KW-1185">Reference proteome</keyword>
<keyword evidence="1" id="KW-0732">Signal</keyword>
<dbReference type="PANTHER" id="PTHR40446">
    <property type="entry name" value="N-ACETYLGLUCOSAMINE-1-PHOSPHODIESTER ALPHA-N-ACETYLGLUCOSAMINIDASE"/>
    <property type="match status" value="1"/>
</dbReference>
<dbReference type="Proteomes" id="UP000274556">
    <property type="component" value="Unassembled WGS sequence"/>
</dbReference>
<accession>A0A495VHJ0</accession>
<sequence length="283" mass="31108">MRTPIRQGQTGRVRRSWSPRQASSGLLLWALLLPATSALAAEWTPAGEPERQDISADLAYAKRTAVRPSDGKRITAHLAFFTSRAFRLEVIDLGADPEPAYPTLEAAFRAVGCVAGVNGGFFHPDWQPSGLVISKGRRINRFETAKLLSGVIYNDDRGIHLVRRGRFQDHKGINALLQTGPYLVEDGRPVRGLSASDPRRRTFIATDWRGHWVIGASMSSLTLAELGAILASPDAMTPWRVDRAINLDGGSSTGFYFDRSAGQAPVTLHPWKRVRNLLGICTR</sequence>
<gene>
    <name evidence="3" type="ORF">BDD21_4884</name>
</gene>
<evidence type="ECO:0000256" key="1">
    <source>
        <dbReference type="SAM" id="SignalP"/>
    </source>
</evidence>
<comment type="caution">
    <text evidence="3">The sequence shown here is derived from an EMBL/GenBank/DDBJ whole genome shotgun (WGS) entry which is preliminary data.</text>
</comment>
<dbReference type="EMBL" id="RBXL01000001">
    <property type="protein sequence ID" value="RKT47318.1"/>
    <property type="molecule type" value="Genomic_DNA"/>
</dbReference>
<dbReference type="PANTHER" id="PTHR40446:SF2">
    <property type="entry name" value="N-ACETYLGLUCOSAMINE-1-PHOSPHODIESTER ALPHA-N-ACETYLGLUCOSAMINIDASE"/>
    <property type="match status" value="1"/>
</dbReference>
<evidence type="ECO:0000259" key="2">
    <source>
        <dbReference type="Pfam" id="PF09992"/>
    </source>
</evidence>
<organism evidence="3 4">
    <name type="scientific">Thiocapsa rosea</name>
    <dbReference type="NCBI Taxonomy" id="69360"/>
    <lineage>
        <taxon>Bacteria</taxon>
        <taxon>Pseudomonadati</taxon>
        <taxon>Pseudomonadota</taxon>
        <taxon>Gammaproteobacteria</taxon>
        <taxon>Chromatiales</taxon>
        <taxon>Chromatiaceae</taxon>
        <taxon>Thiocapsa</taxon>
    </lineage>
</organism>
<evidence type="ECO:0000313" key="3">
    <source>
        <dbReference type="EMBL" id="RKT47318.1"/>
    </source>
</evidence>
<dbReference type="InterPro" id="IPR018711">
    <property type="entry name" value="NAGPA"/>
</dbReference>
<name>A0A495VHJ0_9GAMM</name>
<dbReference type="AlphaFoldDB" id="A0A495VHJ0"/>
<proteinExistence type="predicted"/>
<protein>
    <submittedName>
        <fullName evidence="3">Uncharacterized protein DUF2233</fullName>
    </submittedName>
</protein>
<feature type="domain" description="Phosphodiester glycosidase" evidence="2">
    <location>
        <begin position="112"/>
        <end position="280"/>
    </location>
</feature>
<evidence type="ECO:0000313" key="4">
    <source>
        <dbReference type="Proteomes" id="UP000274556"/>
    </source>
</evidence>
<reference evidence="3 4" key="1">
    <citation type="submission" date="2018-10" db="EMBL/GenBank/DDBJ databases">
        <title>Genomic Encyclopedia of Archaeal and Bacterial Type Strains, Phase II (KMG-II): from individual species to whole genera.</title>
        <authorList>
            <person name="Goeker M."/>
        </authorList>
    </citation>
    <scope>NUCLEOTIDE SEQUENCE [LARGE SCALE GENOMIC DNA]</scope>
    <source>
        <strain evidence="3 4">DSM 235</strain>
    </source>
</reference>
<feature type="chain" id="PRO_5019855148" evidence="1">
    <location>
        <begin position="41"/>
        <end position="283"/>
    </location>
</feature>
<dbReference type="Pfam" id="PF09992">
    <property type="entry name" value="NAGPA"/>
    <property type="match status" value="1"/>
</dbReference>
<feature type="signal peptide" evidence="1">
    <location>
        <begin position="1"/>
        <end position="40"/>
    </location>
</feature>